<evidence type="ECO:0000313" key="4">
    <source>
        <dbReference type="Proteomes" id="UP001208692"/>
    </source>
</evidence>
<proteinExistence type="predicted"/>
<protein>
    <submittedName>
        <fullName evidence="1">Uncharacterized protein</fullName>
    </submittedName>
</protein>
<organism evidence="1 3">
    <name type="scientific">Capnocytophaga catalasegens</name>
    <dbReference type="NCBI Taxonomy" id="1004260"/>
    <lineage>
        <taxon>Bacteria</taxon>
        <taxon>Pseudomonadati</taxon>
        <taxon>Bacteroidota</taxon>
        <taxon>Flavobacteriia</taxon>
        <taxon>Flavobacteriales</taxon>
        <taxon>Flavobacteriaceae</taxon>
        <taxon>Capnocytophaga</taxon>
    </lineage>
</organism>
<comment type="caution">
    <text evidence="1">The sequence shown here is derived from an EMBL/GenBank/DDBJ whole genome shotgun (WGS) entry which is preliminary data.</text>
</comment>
<evidence type="ECO:0000313" key="3">
    <source>
        <dbReference type="Proteomes" id="UP001207736"/>
    </source>
</evidence>
<keyword evidence="4" id="KW-1185">Reference proteome</keyword>
<dbReference type="Proteomes" id="UP001207736">
    <property type="component" value="Unassembled WGS sequence"/>
</dbReference>
<accession>A0AAV5AYM4</accession>
<dbReference type="AlphaFoldDB" id="A0AAV5AYM4"/>
<name>A0AAV5AYM4_9FLAO</name>
<sequence length="88" mass="10457">MEIKTKFNIGDFVYCFHKTYNKTQINKGIISEIKIRFHSENNQIKENDIEYRITTLLGKKHQVGVLRKENQVFYTESELCNCLKISKL</sequence>
<dbReference type="Proteomes" id="UP001208692">
    <property type="component" value="Unassembled WGS sequence"/>
</dbReference>
<evidence type="ECO:0000313" key="1">
    <source>
        <dbReference type="EMBL" id="GJM51091.1"/>
    </source>
</evidence>
<evidence type="ECO:0000313" key="2">
    <source>
        <dbReference type="EMBL" id="GJM54099.1"/>
    </source>
</evidence>
<gene>
    <name evidence="1" type="ORF">RCZ15_20640</name>
    <name evidence="2" type="ORF">RCZ16_24150</name>
</gene>
<dbReference type="RefSeq" id="WP_264844929.1">
    <property type="nucleotide sequence ID" value="NZ_BPMA01000001.1"/>
</dbReference>
<reference evidence="1 4" key="1">
    <citation type="submission" date="2021-11" db="EMBL/GenBank/DDBJ databases">
        <title>Draft genome sequence of Capnocytophaga sp. strain KC07075 isolated from cat oral cavity.</title>
        <authorList>
            <person name="Suzuki M."/>
            <person name="Imaoka K."/>
            <person name="Kimura M."/>
            <person name="Morikawa S."/>
            <person name="Maeda K."/>
        </authorList>
    </citation>
    <scope>NUCLEOTIDE SEQUENCE</scope>
    <source>
        <strain evidence="1">KC07075</strain>
        <strain evidence="2 4">KC07079</strain>
    </source>
</reference>
<dbReference type="EMBL" id="BQKA01000039">
    <property type="protein sequence ID" value="GJM51091.1"/>
    <property type="molecule type" value="Genomic_DNA"/>
</dbReference>
<dbReference type="EMBL" id="BQKB01000061">
    <property type="protein sequence ID" value="GJM54099.1"/>
    <property type="molecule type" value="Genomic_DNA"/>
</dbReference>